<keyword evidence="2" id="KW-1185">Reference proteome</keyword>
<comment type="caution">
    <text evidence="1">The sequence shown here is derived from an EMBL/GenBank/DDBJ whole genome shotgun (WGS) entry which is preliminary data.</text>
</comment>
<sequence length="136" mass="14613">MTKGWAAIALALLAVAAVIAGLAATGGPGQARKERRDRERESDLANLSRLVLCLARENGDRLPATLKTSAECDWQLRLADPFTGAPYRYEAMDARNYRLCAEFELPQRPPILGDRDASGCIHRSFAPDGATAGEGG</sequence>
<dbReference type="AlphaFoldDB" id="A0A3D8PEK4"/>
<reference evidence="1 2" key="1">
    <citation type="submission" date="2018-05" db="EMBL/GenBank/DDBJ databases">
        <title>Whole genome sequencing of Paracoccus thiocyanatus SST.</title>
        <authorList>
            <person name="Ghosh W."/>
            <person name="Rameez M.J."/>
            <person name="Roy C."/>
        </authorList>
    </citation>
    <scope>NUCLEOTIDE SEQUENCE [LARGE SCALE GENOMIC DNA]</scope>
    <source>
        <strain evidence="1 2">SST</strain>
    </source>
</reference>
<organism evidence="1 2">
    <name type="scientific">Paracoccus thiocyanatus</name>
    <dbReference type="NCBI Taxonomy" id="34006"/>
    <lineage>
        <taxon>Bacteria</taxon>
        <taxon>Pseudomonadati</taxon>
        <taxon>Pseudomonadota</taxon>
        <taxon>Alphaproteobacteria</taxon>
        <taxon>Rhodobacterales</taxon>
        <taxon>Paracoccaceae</taxon>
        <taxon>Paracoccus</taxon>
    </lineage>
</organism>
<dbReference type="RefSeq" id="WP_115755238.1">
    <property type="nucleotide sequence ID" value="NZ_QFCQ01000024.1"/>
</dbReference>
<accession>A0A3D8PEK4</accession>
<evidence type="ECO:0000313" key="2">
    <source>
        <dbReference type="Proteomes" id="UP000256679"/>
    </source>
</evidence>
<name>A0A3D8PEK4_9RHOB</name>
<gene>
    <name evidence="1" type="ORF">DIE28_06385</name>
</gene>
<evidence type="ECO:0000313" key="1">
    <source>
        <dbReference type="EMBL" id="RDW13748.1"/>
    </source>
</evidence>
<dbReference type="EMBL" id="QFCQ01000024">
    <property type="protein sequence ID" value="RDW13748.1"/>
    <property type="molecule type" value="Genomic_DNA"/>
</dbReference>
<dbReference type="Proteomes" id="UP000256679">
    <property type="component" value="Unassembled WGS sequence"/>
</dbReference>
<protein>
    <submittedName>
        <fullName evidence="1">Uncharacterized protein</fullName>
    </submittedName>
</protein>
<proteinExistence type="predicted"/>